<proteinExistence type="predicted"/>
<dbReference type="Proteomes" id="UP001163324">
    <property type="component" value="Chromosome 2"/>
</dbReference>
<sequence length="344" mass="37400">MRLPTIAALLLAGAGLASAQATGTIDEGPFPEDLNGSNFTYPHPVKLFRFSSQLRDLEMAFMDVPPSPASAPNGRTAVLLHGKNFCGATWEETIRVLSGSGFRVVAPDQVGFCKSSKPAGYQFSLSQLAWNTRGLLATLGVDAASTTVMGHSMGGMLAARYGMQYRDGARELVMVNAIGMEDYVGEGVPYIGLEESAASEAASTYDSIRAYEQEMYYVGEWRDEYDVWVNMLLGVYYGSQRDAFVDAQARVVDMVLTQPVANSFGLIEVPTLLMVGEKDKTAIGSQWSPPDVQARLGHFDVLGPQVQDALQDGHLVTFPNLGHAPHISQPDEFHQQLLAWLNRS</sequence>
<accession>A0ACC0VBM6</accession>
<gene>
    <name evidence="1" type="ORF">N3K66_002462</name>
</gene>
<organism evidence="1 2">
    <name type="scientific">Trichothecium roseum</name>
    <dbReference type="NCBI Taxonomy" id="47278"/>
    <lineage>
        <taxon>Eukaryota</taxon>
        <taxon>Fungi</taxon>
        <taxon>Dikarya</taxon>
        <taxon>Ascomycota</taxon>
        <taxon>Pezizomycotina</taxon>
        <taxon>Sordariomycetes</taxon>
        <taxon>Hypocreomycetidae</taxon>
        <taxon>Hypocreales</taxon>
        <taxon>Hypocreales incertae sedis</taxon>
        <taxon>Trichothecium</taxon>
    </lineage>
</organism>
<dbReference type="EMBL" id="CM047941">
    <property type="protein sequence ID" value="KAI9903110.1"/>
    <property type="molecule type" value="Genomic_DNA"/>
</dbReference>
<keyword evidence="2" id="KW-1185">Reference proteome</keyword>
<reference evidence="1" key="1">
    <citation type="submission" date="2022-10" db="EMBL/GenBank/DDBJ databases">
        <title>Complete Genome of Trichothecium roseum strain YXFP-22015, a Plant Pathogen Isolated from Citrus.</title>
        <authorList>
            <person name="Wang Y."/>
            <person name="Zhu L."/>
        </authorList>
    </citation>
    <scope>NUCLEOTIDE SEQUENCE</scope>
    <source>
        <strain evidence="1">YXFP-22015</strain>
    </source>
</reference>
<protein>
    <submittedName>
        <fullName evidence="1">Uncharacterized protein</fullName>
    </submittedName>
</protein>
<evidence type="ECO:0000313" key="1">
    <source>
        <dbReference type="EMBL" id="KAI9903110.1"/>
    </source>
</evidence>
<comment type="caution">
    <text evidence="1">The sequence shown here is derived from an EMBL/GenBank/DDBJ whole genome shotgun (WGS) entry which is preliminary data.</text>
</comment>
<name>A0ACC0VBM6_9HYPO</name>
<evidence type="ECO:0000313" key="2">
    <source>
        <dbReference type="Proteomes" id="UP001163324"/>
    </source>
</evidence>